<proteinExistence type="predicted"/>
<name>A0ACC0Q2S3_RHOML</name>
<reference evidence="1" key="1">
    <citation type="submission" date="2022-02" db="EMBL/GenBank/DDBJ databases">
        <title>Plant Genome Project.</title>
        <authorList>
            <person name="Zhang R.-G."/>
        </authorList>
    </citation>
    <scope>NUCLEOTIDE SEQUENCE</scope>
    <source>
        <strain evidence="1">AT1</strain>
    </source>
</reference>
<accession>A0ACC0Q2S3</accession>
<sequence length="139" mass="16374">MEDEKKSHNEPVNLLVKRTLIFLLKRHPETIKDVLYIDTYTFRGLTADHVVRGLLQWDHKRLCVEESLAIFLYTCGHSQRLRLAADSFQRSTSTISDHFKWMRHALCNLASHIIQPPNFHVTPPEILNDGRYYPWFQVS</sequence>
<organism evidence="1 2">
    <name type="scientific">Rhododendron molle</name>
    <name type="common">Chinese azalea</name>
    <name type="synonym">Azalea mollis</name>
    <dbReference type="NCBI Taxonomy" id="49168"/>
    <lineage>
        <taxon>Eukaryota</taxon>
        <taxon>Viridiplantae</taxon>
        <taxon>Streptophyta</taxon>
        <taxon>Embryophyta</taxon>
        <taxon>Tracheophyta</taxon>
        <taxon>Spermatophyta</taxon>
        <taxon>Magnoliopsida</taxon>
        <taxon>eudicotyledons</taxon>
        <taxon>Gunneridae</taxon>
        <taxon>Pentapetalae</taxon>
        <taxon>asterids</taxon>
        <taxon>Ericales</taxon>
        <taxon>Ericaceae</taxon>
        <taxon>Ericoideae</taxon>
        <taxon>Rhodoreae</taxon>
        <taxon>Rhododendron</taxon>
    </lineage>
</organism>
<evidence type="ECO:0000313" key="2">
    <source>
        <dbReference type="Proteomes" id="UP001062846"/>
    </source>
</evidence>
<comment type="caution">
    <text evidence="1">The sequence shown here is derived from an EMBL/GenBank/DDBJ whole genome shotgun (WGS) entry which is preliminary data.</text>
</comment>
<dbReference type="Proteomes" id="UP001062846">
    <property type="component" value="Chromosome 1"/>
</dbReference>
<gene>
    <name evidence="1" type="ORF">RHMOL_Rhmol01G0191400</name>
</gene>
<dbReference type="EMBL" id="CM046388">
    <property type="protein sequence ID" value="KAI8572347.1"/>
    <property type="molecule type" value="Genomic_DNA"/>
</dbReference>
<keyword evidence="2" id="KW-1185">Reference proteome</keyword>
<protein>
    <submittedName>
        <fullName evidence="1">Uncharacterized protein</fullName>
    </submittedName>
</protein>
<evidence type="ECO:0000313" key="1">
    <source>
        <dbReference type="EMBL" id="KAI8572347.1"/>
    </source>
</evidence>